<keyword evidence="2" id="KW-1134">Transmembrane beta strand</keyword>
<accession>A0A2W5EVL9</accession>
<dbReference type="PANTHER" id="PTHR30069:SF29">
    <property type="entry name" value="HEMOGLOBIN AND HEMOGLOBIN-HAPTOGLOBIN-BINDING PROTEIN 1-RELATED"/>
    <property type="match status" value="1"/>
</dbReference>
<dbReference type="GO" id="GO:0009279">
    <property type="term" value="C:cell outer membrane"/>
    <property type="evidence" value="ECO:0007669"/>
    <property type="project" value="UniProtKB-SubCell"/>
</dbReference>
<keyword evidence="2" id="KW-0812">Transmembrane</keyword>
<dbReference type="SUPFAM" id="SSF56935">
    <property type="entry name" value="Porins"/>
    <property type="match status" value="1"/>
</dbReference>
<dbReference type="InterPro" id="IPR012910">
    <property type="entry name" value="Plug_dom"/>
</dbReference>
<feature type="non-terminal residue" evidence="4">
    <location>
        <position position="213"/>
    </location>
</feature>
<comment type="similarity">
    <text evidence="2">Belongs to the TonB-dependent receptor family.</text>
</comment>
<organism evidence="4 5">
    <name type="scientific">Pseudopedobacter saltans</name>
    <dbReference type="NCBI Taxonomy" id="151895"/>
    <lineage>
        <taxon>Bacteria</taxon>
        <taxon>Pseudomonadati</taxon>
        <taxon>Bacteroidota</taxon>
        <taxon>Sphingobacteriia</taxon>
        <taxon>Sphingobacteriales</taxon>
        <taxon>Sphingobacteriaceae</taxon>
        <taxon>Pseudopedobacter</taxon>
    </lineage>
</organism>
<dbReference type="GO" id="GO:0044718">
    <property type="term" value="P:siderophore transmembrane transport"/>
    <property type="evidence" value="ECO:0007669"/>
    <property type="project" value="TreeGrafter"/>
</dbReference>
<evidence type="ECO:0000313" key="4">
    <source>
        <dbReference type="EMBL" id="PZP45984.1"/>
    </source>
</evidence>
<dbReference type="EMBL" id="QFOI01000243">
    <property type="protein sequence ID" value="PZP45984.1"/>
    <property type="molecule type" value="Genomic_DNA"/>
</dbReference>
<name>A0A2W5EVL9_9SPHI</name>
<dbReference type="Pfam" id="PF07715">
    <property type="entry name" value="Plug"/>
    <property type="match status" value="1"/>
</dbReference>
<dbReference type="Gene3D" id="2.170.130.10">
    <property type="entry name" value="TonB-dependent receptor, plug domain"/>
    <property type="match status" value="1"/>
</dbReference>
<dbReference type="PANTHER" id="PTHR30069">
    <property type="entry name" value="TONB-DEPENDENT OUTER MEMBRANE RECEPTOR"/>
    <property type="match status" value="1"/>
</dbReference>
<dbReference type="PROSITE" id="PS52016">
    <property type="entry name" value="TONB_DEPENDENT_REC_3"/>
    <property type="match status" value="1"/>
</dbReference>
<dbReference type="Proteomes" id="UP000249645">
    <property type="component" value="Unassembled WGS sequence"/>
</dbReference>
<dbReference type="GO" id="GO:0015344">
    <property type="term" value="F:siderophore uptake transmembrane transporter activity"/>
    <property type="evidence" value="ECO:0007669"/>
    <property type="project" value="TreeGrafter"/>
</dbReference>
<sequence length="213" mass="23686">MIWKTLLYFVGVLCMPILLLAQKTKKDSLFVKDSLEEVLVSSKKTRYVLTNPMAITKISQKQIEKTISSNIVDVLVANTPGLNAVKTGPNVSKPFIRGLGYNRVLTMYDGIRQEGQQWGDEHGIEIDGYHIANAEVIKGPASMLYGSDALAGVIAMQPVNSIDQKEIWKGNVVSEYHSNNNMVGNGIYIGYKKNRFFASANGSYKFAKNYQNK</sequence>
<dbReference type="InterPro" id="IPR037066">
    <property type="entry name" value="Plug_dom_sf"/>
</dbReference>
<feature type="domain" description="TonB-dependent receptor plug" evidence="3">
    <location>
        <begin position="50"/>
        <end position="153"/>
    </location>
</feature>
<keyword evidence="2" id="KW-0998">Cell outer membrane</keyword>
<keyword evidence="4" id="KW-0675">Receptor</keyword>
<comment type="subcellular location">
    <subcellularLocation>
        <location evidence="2">Cell outer membrane</location>
        <topology evidence="2">Multi-pass membrane protein</topology>
    </subcellularLocation>
</comment>
<keyword evidence="1" id="KW-0732">Signal</keyword>
<evidence type="ECO:0000259" key="3">
    <source>
        <dbReference type="Pfam" id="PF07715"/>
    </source>
</evidence>
<gene>
    <name evidence="4" type="ORF">DI598_12680</name>
</gene>
<comment type="caution">
    <text evidence="4">The sequence shown here is derived from an EMBL/GenBank/DDBJ whole genome shotgun (WGS) entry which is preliminary data.</text>
</comment>
<evidence type="ECO:0000256" key="2">
    <source>
        <dbReference type="PROSITE-ProRule" id="PRU01360"/>
    </source>
</evidence>
<keyword evidence="2" id="KW-0813">Transport</keyword>
<keyword evidence="2" id="KW-0472">Membrane</keyword>
<protein>
    <submittedName>
        <fullName evidence="4">TonB-dependent receptor</fullName>
    </submittedName>
</protein>
<reference evidence="4 5" key="1">
    <citation type="submission" date="2017-11" db="EMBL/GenBank/DDBJ databases">
        <title>Infants hospitalized years apart are colonized by the same room-sourced microbial strains.</title>
        <authorList>
            <person name="Brooks B."/>
            <person name="Olm M.R."/>
            <person name="Firek B.A."/>
            <person name="Baker R."/>
            <person name="Thomas B.C."/>
            <person name="Morowitz M.J."/>
            <person name="Banfield J.F."/>
        </authorList>
    </citation>
    <scope>NUCLEOTIDE SEQUENCE [LARGE SCALE GENOMIC DNA]</scope>
    <source>
        <strain evidence="4">S2_009_000_R2_76</strain>
    </source>
</reference>
<dbReference type="AlphaFoldDB" id="A0A2W5EVL9"/>
<evidence type="ECO:0000313" key="5">
    <source>
        <dbReference type="Proteomes" id="UP000249645"/>
    </source>
</evidence>
<dbReference type="InterPro" id="IPR039426">
    <property type="entry name" value="TonB-dep_rcpt-like"/>
</dbReference>
<proteinExistence type="inferred from homology"/>
<evidence type="ECO:0000256" key="1">
    <source>
        <dbReference type="ARBA" id="ARBA00022729"/>
    </source>
</evidence>